<keyword evidence="5" id="KW-0863">Zinc-finger</keyword>
<dbReference type="CDD" id="cd21077">
    <property type="entry name" value="DBD_Rad14"/>
    <property type="match status" value="1"/>
</dbReference>
<feature type="region of interest" description="Disordered" evidence="11">
    <location>
        <begin position="1"/>
        <end position="55"/>
    </location>
</feature>
<evidence type="ECO:0000256" key="1">
    <source>
        <dbReference type="ARBA" id="ARBA00004123"/>
    </source>
</evidence>
<dbReference type="InterPro" id="IPR022658">
    <property type="entry name" value="XPA_CS"/>
</dbReference>
<evidence type="ECO:0000256" key="5">
    <source>
        <dbReference type="ARBA" id="ARBA00022771"/>
    </source>
</evidence>
<accession>A0A9N8QA43</accession>
<dbReference type="Gene3D" id="3.90.530.10">
    <property type="entry name" value="XPA C-terminal domain"/>
    <property type="match status" value="1"/>
</dbReference>
<feature type="compositionally biased region" description="Polar residues" evidence="11">
    <location>
        <begin position="12"/>
        <end position="23"/>
    </location>
</feature>
<keyword evidence="6" id="KW-0862">Zinc</keyword>
<evidence type="ECO:0000256" key="6">
    <source>
        <dbReference type="ARBA" id="ARBA00022833"/>
    </source>
</evidence>
<proteinExistence type="inferred from homology"/>
<evidence type="ECO:0000259" key="12">
    <source>
        <dbReference type="Pfam" id="PF05181"/>
    </source>
</evidence>
<dbReference type="GO" id="GO:0008270">
    <property type="term" value="F:zinc ion binding"/>
    <property type="evidence" value="ECO:0007669"/>
    <property type="project" value="UniProtKB-KW"/>
</dbReference>
<evidence type="ECO:0000256" key="10">
    <source>
        <dbReference type="ARBA" id="ARBA00072989"/>
    </source>
</evidence>
<dbReference type="GO" id="GO:0006284">
    <property type="term" value="P:base-excision repair"/>
    <property type="evidence" value="ECO:0007669"/>
    <property type="project" value="TreeGrafter"/>
</dbReference>
<comment type="subcellular location">
    <subcellularLocation>
        <location evidence="1">Nucleus</location>
    </subcellularLocation>
</comment>
<dbReference type="EMBL" id="CAJHJF010000444">
    <property type="protein sequence ID" value="CAD6901867.1"/>
    <property type="molecule type" value="Genomic_DNA"/>
</dbReference>
<dbReference type="PROSITE" id="PS00753">
    <property type="entry name" value="XPA_2"/>
    <property type="match status" value="1"/>
</dbReference>
<evidence type="ECO:0000256" key="2">
    <source>
        <dbReference type="ARBA" id="ARBA00005548"/>
    </source>
</evidence>
<dbReference type="InterPro" id="IPR022656">
    <property type="entry name" value="XPA_C"/>
</dbReference>
<comment type="similarity">
    <text evidence="2">Belongs to the XPA family.</text>
</comment>
<reference evidence="13 14" key="1">
    <citation type="submission" date="2020-10" db="EMBL/GenBank/DDBJ databases">
        <authorList>
            <person name="Sedaghatjoo S."/>
        </authorList>
    </citation>
    <scope>NUCLEOTIDE SEQUENCE [LARGE SCALE GENOMIC DNA]</scope>
    <source>
        <strain evidence="13 14">LLFL</strain>
    </source>
</reference>
<dbReference type="Pfam" id="PF05181">
    <property type="entry name" value="XPA_C"/>
    <property type="match status" value="1"/>
</dbReference>
<sequence length="291" mass="32883">MSTRNAAAGPSTVRNTPATSRNAAQGAGLYNTRGTKRKERPSSGAADAPLPRDKSLGNYIEFDLSKVRNSKGGFLVEDDDAPGGNAAKTVEELKKERERQMQRMEQEQDPGIILDSSKQPHCHVCNSLEVDEQFRRIFSILVCKTCMKADPDKFSLLTKTEVKEDYLLTDSELRDPELLPHLLRPNPHKATYSNMMLFLRCQVESYAFGPSRWGSPEELDAEFARRQEAKAKRRGKKFAEDIQALRKRTRDETIAKRNEVAAHEHTWVEVPGQVGKQECETCGQEIEVEEF</sequence>
<organism evidence="13 14">
    <name type="scientific">Tilletia laevis</name>
    <dbReference type="NCBI Taxonomy" id="157183"/>
    <lineage>
        <taxon>Eukaryota</taxon>
        <taxon>Fungi</taxon>
        <taxon>Dikarya</taxon>
        <taxon>Basidiomycota</taxon>
        <taxon>Ustilaginomycotina</taxon>
        <taxon>Exobasidiomycetes</taxon>
        <taxon>Tilletiales</taxon>
        <taxon>Tilletiaceae</taxon>
        <taxon>Tilletia</taxon>
    </lineage>
</organism>
<dbReference type="Proteomes" id="UP000836404">
    <property type="component" value="Unassembled WGS sequence"/>
</dbReference>
<evidence type="ECO:0000256" key="7">
    <source>
        <dbReference type="ARBA" id="ARBA00023125"/>
    </source>
</evidence>
<evidence type="ECO:0000256" key="4">
    <source>
        <dbReference type="ARBA" id="ARBA00022763"/>
    </source>
</evidence>
<dbReference type="GO" id="GO:0003684">
    <property type="term" value="F:damaged DNA binding"/>
    <property type="evidence" value="ECO:0007669"/>
    <property type="project" value="InterPro"/>
</dbReference>
<dbReference type="InterPro" id="IPR037129">
    <property type="entry name" value="XPA_sf"/>
</dbReference>
<feature type="domain" description="XPA C-terminal" evidence="12">
    <location>
        <begin position="153"/>
        <end position="203"/>
    </location>
</feature>
<keyword evidence="14" id="KW-1185">Reference proteome</keyword>
<dbReference type="GO" id="GO:1901255">
    <property type="term" value="P:nucleotide-excision repair involved in interstrand cross-link repair"/>
    <property type="evidence" value="ECO:0007669"/>
    <property type="project" value="TreeGrafter"/>
</dbReference>
<dbReference type="FunFam" id="3.90.530.10:FF:000003">
    <property type="entry name" value="Dna repair rad14 protein"/>
    <property type="match status" value="1"/>
</dbReference>
<dbReference type="PANTHER" id="PTHR10142">
    <property type="entry name" value="DNA REPAIR PROTEIN COMPLEMENTING XP-A CELLS"/>
    <property type="match status" value="1"/>
</dbReference>
<keyword evidence="9" id="KW-0539">Nucleus</keyword>
<evidence type="ECO:0000313" key="14">
    <source>
        <dbReference type="Proteomes" id="UP000836404"/>
    </source>
</evidence>
<evidence type="ECO:0000256" key="8">
    <source>
        <dbReference type="ARBA" id="ARBA00023204"/>
    </source>
</evidence>
<gene>
    <name evidence="13" type="ORF">JKILLFL_G7047</name>
</gene>
<evidence type="ECO:0000256" key="11">
    <source>
        <dbReference type="SAM" id="MobiDB-lite"/>
    </source>
</evidence>
<protein>
    <recommendedName>
        <fullName evidence="10">DNA repair protein RAD14</fullName>
    </recommendedName>
</protein>
<comment type="caution">
    <text evidence="13">The sequence shown here is derived from an EMBL/GenBank/DDBJ whole genome shotgun (WGS) entry which is preliminary data.</text>
</comment>
<dbReference type="GO" id="GO:0000715">
    <property type="term" value="P:nucleotide-excision repair, DNA damage recognition"/>
    <property type="evidence" value="ECO:0007669"/>
    <property type="project" value="TreeGrafter"/>
</dbReference>
<dbReference type="NCBIfam" id="TIGR00598">
    <property type="entry name" value="rad14"/>
    <property type="match status" value="1"/>
</dbReference>
<dbReference type="GO" id="GO:0000110">
    <property type="term" value="C:nucleotide-excision repair factor 1 complex"/>
    <property type="evidence" value="ECO:0007669"/>
    <property type="project" value="TreeGrafter"/>
</dbReference>
<keyword evidence="4" id="KW-0227">DNA damage</keyword>
<dbReference type="AlphaFoldDB" id="A0A9N8QA43"/>
<keyword evidence="7" id="KW-0238">DNA-binding</keyword>
<name>A0A9N8QA43_9BASI</name>
<dbReference type="InterPro" id="IPR000465">
    <property type="entry name" value="XPA/RAD14"/>
</dbReference>
<keyword evidence="8" id="KW-0234">DNA repair</keyword>
<dbReference type="InterPro" id="IPR009061">
    <property type="entry name" value="DNA-bd_dom_put_sf"/>
</dbReference>
<dbReference type="SUPFAM" id="SSF46955">
    <property type="entry name" value="Putative DNA-binding domain"/>
    <property type="match status" value="1"/>
</dbReference>
<evidence type="ECO:0000256" key="3">
    <source>
        <dbReference type="ARBA" id="ARBA00022723"/>
    </source>
</evidence>
<evidence type="ECO:0000256" key="9">
    <source>
        <dbReference type="ARBA" id="ARBA00023242"/>
    </source>
</evidence>
<dbReference type="PANTHER" id="PTHR10142:SF0">
    <property type="entry name" value="DNA REPAIR PROTEIN COMPLEMENTING XP-A CELLS"/>
    <property type="match status" value="1"/>
</dbReference>
<evidence type="ECO:0000313" key="13">
    <source>
        <dbReference type="EMBL" id="CAD6901867.1"/>
    </source>
</evidence>
<keyword evidence="3" id="KW-0479">Metal-binding</keyword>
<dbReference type="GO" id="GO:0070914">
    <property type="term" value="P:UV-damage excision repair"/>
    <property type="evidence" value="ECO:0007669"/>
    <property type="project" value="TreeGrafter"/>
</dbReference>